<name>A0AAE9DZW0_CAEBR</name>
<feature type="coiled-coil region" evidence="1">
    <location>
        <begin position="98"/>
        <end position="143"/>
    </location>
</feature>
<evidence type="ECO:0000313" key="4">
    <source>
        <dbReference type="Proteomes" id="UP000829354"/>
    </source>
</evidence>
<protein>
    <recommendedName>
        <fullName evidence="5">Protein CBR-SPD-1</fullName>
    </recommendedName>
</protein>
<accession>A0AAE9DZW0</accession>
<keyword evidence="4" id="KW-1185">Reference proteome</keyword>
<evidence type="ECO:0008006" key="5">
    <source>
        <dbReference type="Google" id="ProtNLM"/>
    </source>
</evidence>
<feature type="region of interest" description="Disordered" evidence="2">
    <location>
        <begin position="472"/>
        <end position="523"/>
    </location>
</feature>
<evidence type="ECO:0000256" key="2">
    <source>
        <dbReference type="SAM" id="MobiDB-lite"/>
    </source>
</evidence>
<dbReference type="InterPro" id="IPR007145">
    <property type="entry name" value="MAP65_Ase1_PRC1"/>
</dbReference>
<keyword evidence="1" id="KW-0175">Coiled coil</keyword>
<dbReference type="Gene3D" id="1.20.58.1520">
    <property type="match status" value="1"/>
</dbReference>
<evidence type="ECO:0000313" key="3">
    <source>
        <dbReference type="EMBL" id="UMM10461.1"/>
    </source>
</evidence>
<dbReference type="Proteomes" id="UP000829354">
    <property type="component" value="Chromosome I"/>
</dbReference>
<dbReference type="Pfam" id="PF03999">
    <property type="entry name" value="MAP65_ASE1"/>
    <property type="match status" value="2"/>
</dbReference>
<proteinExistence type="predicted"/>
<feature type="compositionally biased region" description="Low complexity" evidence="2">
    <location>
        <begin position="501"/>
        <end position="514"/>
    </location>
</feature>
<dbReference type="GO" id="GO:0000226">
    <property type="term" value="P:microtubule cytoskeleton organization"/>
    <property type="evidence" value="ECO:0007669"/>
    <property type="project" value="InterPro"/>
</dbReference>
<dbReference type="GO" id="GO:0008017">
    <property type="term" value="F:microtubule binding"/>
    <property type="evidence" value="ECO:0007669"/>
    <property type="project" value="InterPro"/>
</dbReference>
<feature type="compositionally biased region" description="Polar residues" evidence="2">
    <location>
        <begin position="480"/>
        <end position="497"/>
    </location>
</feature>
<dbReference type="PANTHER" id="PTHR19321">
    <property type="entry name" value="PROTEIN REGULATOR OF CYTOKINESIS 1 PRC1-RELATED"/>
    <property type="match status" value="1"/>
</dbReference>
<evidence type="ECO:0000256" key="1">
    <source>
        <dbReference type="SAM" id="Coils"/>
    </source>
</evidence>
<dbReference type="PANTHER" id="PTHR19321:SF41">
    <property type="entry name" value="FASCETTO-RELATED"/>
    <property type="match status" value="1"/>
</dbReference>
<feature type="region of interest" description="Disordered" evidence="2">
    <location>
        <begin position="410"/>
        <end position="443"/>
    </location>
</feature>
<reference evidence="3 4" key="1">
    <citation type="submission" date="2022-04" db="EMBL/GenBank/DDBJ databases">
        <title>Chromosome-level reference genomes for two strains of Caenorhabditis briggsae: an improved platform for comparative genomics.</title>
        <authorList>
            <person name="Stevens L."/>
            <person name="Andersen E."/>
        </authorList>
    </citation>
    <scope>NUCLEOTIDE SEQUENCE [LARGE SCALE GENOMIC DNA]</scope>
    <source>
        <strain evidence="3">VX34</strain>
        <tissue evidence="3">Whole-organism</tissue>
    </source>
</reference>
<organism evidence="3 4">
    <name type="scientific">Caenorhabditis briggsae</name>
    <dbReference type="NCBI Taxonomy" id="6238"/>
    <lineage>
        <taxon>Eukaryota</taxon>
        <taxon>Metazoa</taxon>
        <taxon>Ecdysozoa</taxon>
        <taxon>Nematoda</taxon>
        <taxon>Chromadorea</taxon>
        <taxon>Rhabditida</taxon>
        <taxon>Rhabditina</taxon>
        <taxon>Rhabditomorpha</taxon>
        <taxon>Rhabditoidea</taxon>
        <taxon>Rhabditidae</taxon>
        <taxon>Peloderinae</taxon>
        <taxon>Caenorhabditis</taxon>
    </lineage>
</organism>
<gene>
    <name evidence="3" type="ORF">L5515_000224</name>
</gene>
<feature type="coiled-coil region" evidence="1">
    <location>
        <begin position="282"/>
        <end position="309"/>
    </location>
</feature>
<feature type="compositionally biased region" description="Polar residues" evidence="2">
    <location>
        <begin position="414"/>
        <end position="425"/>
    </location>
</feature>
<dbReference type="AlphaFoldDB" id="A0AAE9DZW0"/>
<sequence>MSRRHSVVDAYAVVDAKIRDTMNELSNLWDEVDMKDSMRCNRVEKAFAHITQLCDDMVTGERDMVTSLRLSIREDLSNVEKMRRELEMDGFQRPADIKDGSIALRRRLQAEVKDLEEEFNRRHEEQKALIEKLERLKTRLASEFQFEHDLHSLFPVSAFQQYTSTANEMEEDLSQRWKQVDLLQTEIRQWREMASHVAQQIDGDDELRSLLETNIDSDVFVFSRQIVDDLKAYHQELKPLYDQWLEEIEFRWTEQYELLADLWEKCMIPHDQRHYSAVFEPAKNSEDVLSRMQAERERLEAKYASCKGIYDLVEKWKTAWNERLEIEERRRQPDYYKKTNVLPDNKRDRELGVRMNALDKEIASAYRRHLKENPDDVIRIHGKEPSMYIASVEEEHHQEIKFLLQLKKEEKTRLQSPTPSRTPRTAQKRTIFKTPASSTKTEPVAKRLHFEGELPPCMSPATSEMISFITPTRRQLAGPKTSSPKETITPSRTTTPLSKRAATPSSMASGASSSHKPLTRRNF</sequence>
<dbReference type="EMBL" id="CP092620">
    <property type="protein sequence ID" value="UMM10461.1"/>
    <property type="molecule type" value="Genomic_DNA"/>
</dbReference>